<proteinExistence type="inferred from homology"/>
<evidence type="ECO:0000313" key="10">
    <source>
        <dbReference type="EMBL" id="QTH23375.1"/>
    </source>
</evidence>
<dbReference type="Pfam" id="PF02771">
    <property type="entry name" value="Acyl-CoA_dh_N"/>
    <property type="match status" value="1"/>
</dbReference>
<dbReference type="InterPro" id="IPR009100">
    <property type="entry name" value="AcylCoA_DH/oxidase_NM_dom_sf"/>
</dbReference>
<comment type="similarity">
    <text evidence="2 6">Belongs to the acyl-CoA dehydrogenase family.</text>
</comment>
<evidence type="ECO:0000259" key="9">
    <source>
        <dbReference type="Pfam" id="PF02771"/>
    </source>
</evidence>
<dbReference type="GO" id="GO:0050660">
    <property type="term" value="F:flavin adenine dinucleotide binding"/>
    <property type="evidence" value="ECO:0007669"/>
    <property type="project" value="InterPro"/>
</dbReference>
<evidence type="ECO:0000256" key="1">
    <source>
        <dbReference type="ARBA" id="ARBA00001974"/>
    </source>
</evidence>
<dbReference type="PANTHER" id="PTHR43884:SF12">
    <property type="entry name" value="ISOVALERYL-COA DEHYDROGENASE, MITOCHONDRIAL-RELATED"/>
    <property type="match status" value="1"/>
</dbReference>
<feature type="domain" description="Acyl-CoA dehydrogenase/oxidase N-terminal" evidence="9">
    <location>
        <begin position="11"/>
        <end position="119"/>
    </location>
</feature>
<name>A0A975D592_9SPHN</name>
<evidence type="ECO:0000256" key="2">
    <source>
        <dbReference type="ARBA" id="ARBA00009347"/>
    </source>
</evidence>
<dbReference type="InterPro" id="IPR009075">
    <property type="entry name" value="AcylCo_DH/oxidase_C"/>
</dbReference>
<dbReference type="GO" id="GO:0003995">
    <property type="term" value="F:acyl-CoA dehydrogenase activity"/>
    <property type="evidence" value="ECO:0007669"/>
    <property type="project" value="TreeGrafter"/>
</dbReference>
<accession>A0A975D592</accession>
<dbReference type="Gene3D" id="1.20.140.10">
    <property type="entry name" value="Butyryl-CoA Dehydrogenase, subunit A, domain 3"/>
    <property type="match status" value="1"/>
</dbReference>
<organism evidence="10 11">
    <name type="scientific">Rhizorhabdus wittichii</name>
    <dbReference type="NCBI Taxonomy" id="160791"/>
    <lineage>
        <taxon>Bacteria</taxon>
        <taxon>Pseudomonadati</taxon>
        <taxon>Pseudomonadota</taxon>
        <taxon>Alphaproteobacteria</taxon>
        <taxon>Sphingomonadales</taxon>
        <taxon>Sphingomonadaceae</taxon>
        <taxon>Rhizorhabdus</taxon>
    </lineage>
</organism>
<dbReference type="SUPFAM" id="SSF47203">
    <property type="entry name" value="Acyl-CoA dehydrogenase C-terminal domain-like"/>
    <property type="match status" value="1"/>
</dbReference>
<dbReference type="RefSeq" id="WP_011951858.1">
    <property type="nucleotide sequence ID" value="NZ_CP059319.1"/>
</dbReference>
<evidence type="ECO:0000256" key="3">
    <source>
        <dbReference type="ARBA" id="ARBA00022630"/>
    </source>
</evidence>
<dbReference type="SUPFAM" id="SSF56645">
    <property type="entry name" value="Acyl-CoA dehydrogenase NM domain-like"/>
    <property type="match status" value="1"/>
</dbReference>
<evidence type="ECO:0000256" key="6">
    <source>
        <dbReference type="RuleBase" id="RU362125"/>
    </source>
</evidence>
<dbReference type="InterPro" id="IPR037069">
    <property type="entry name" value="AcylCoA_DH/ox_N_sf"/>
</dbReference>
<dbReference type="FunFam" id="1.20.140.10:FF:000001">
    <property type="entry name" value="Acyl-CoA dehydrogenase"/>
    <property type="match status" value="1"/>
</dbReference>
<dbReference type="InterPro" id="IPR013786">
    <property type="entry name" value="AcylCoA_DH/ox_N"/>
</dbReference>
<evidence type="ECO:0000256" key="5">
    <source>
        <dbReference type="ARBA" id="ARBA00023002"/>
    </source>
</evidence>
<evidence type="ECO:0000259" key="7">
    <source>
        <dbReference type="Pfam" id="PF00441"/>
    </source>
</evidence>
<dbReference type="Pfam" id="PF00441">
    <property type="entry name" value="Acyl-CoA_dh_1"/>
    <property type="match status" value="1"/>
</dbReference>
<keyword evidence="3 6" id="KW-0285">Flavoprotein</keyword>
<dbReference type="OMA" id="TPEHELM"/>
<dbReference type="PANTHER" id="PTHR43884">
    <property type="entry name" value="ACYL-COA DEHYDROGENASE"/>
    <property type="match status" value="1"/>
</dbReference>
<dbReference type="InterPro" id="IPR006091">
    <property type="entry name" value="Acyl-CoA_Oxase/DH_mid-dom"/>
</dbReference>
<dbReference type="Gene3D" id="2.40.110.10">
    <property type="entry name" value="Butyryl-CoA Dehydrogenase, subunit A, domain 2"/>
    <property type="match status" value="1"/>
</dbReference>
<keyword evidence="5 6" id="KW-0560">Oxidoreductase</keyword>
<feature type="domain" description="Acyl-CoA oxidase/dehydrogenase middle" evidence="8">
    <location>
        <begin position="123"/>
        <end position="218"/>
    </location>
</feature>
<reference evidence="10" key="2">
    <citation type="submission" date="2021-04" db="EMBL/GenBank/DDBJ databases">
        <title>Isolation and genomic analysis of the ibuprofen-degrading bacterium Sphingomonas strain MPO218.</title>
        <authorList>
            <person name="Aulestia M."/>
            <person name="Flores A."/>
            <person name="Mangas E.L."/>
            <person name="Perez-Pulido A.J."/>
            <person name="Santero E."/>
            <person name="Camacho E.M."/>
        </authorList>
    </citation>
    <scope>NUCLEOTIDE SEQUENCE</scope>
    <source>
        <strain evidence="10">MPO218</strain>
    </source>
</reference>
<keyword evidence="4 6" id="KW-0274">FAD</keyword>
<dbReference type="InterPro" id="IPR046373">
    <property type="entry name" value="Acyl-CoA_Oxase/DH_mid-dom_sf"/>
</dbReference>
<dbReference type="EMBL" id="CP059319">
    <property type="protein sequence ID" value="QTH23375.1"/>
    <property type="molecule type" value="Genomic_DNA"/>
</dbReference>
<dbReference type="AlphaFoldDB" id="A0A975D592"/>
<feature type="domain" description="Acyl-CoA dehydrogenase/oxidase C-terminal" evidence="7">
    <location>
        <begin position="233"/>
        <end position="379"/>
    </location>
</feature>
<gene>
    <name evidence="10" type="ORF">HRJ34_07705</name>
</gene>
<comment type="cofactor">
    <cofactor evidence="1 6">
        <name>FAD</name>
        <dbReference type="ChEBI" id="CHEBI:57692"/>
    </cofactor>
</comment>
<evidence type="ECO:0000256" key="4">
    <source>
        <dbReference type="ARBA" id="ARBA00022827"/>
    </source>
</evidence>
<dbReference type="Proteomes" id="UP000664914">
    <property type="component" value="Chromosome"/>
</dbReference>
<sequence length="386" mass="42240">MNFDEGEVIASLRETLERFVEKEMPRSAAQDWDARNHFPRDVHRKLADIGVLGLTIPEAYGGFGRDIVATMVVIEELSRRSLAVSVPYIMAACYAGMNIEECGTEAQKRELLPRIVAGDLLFAYGLTEPDAGADLASIKTRAERDGDILRINGAKRFCSGAGIADYVYTLVRTGPAEDRHRNLSFVLIPPDAPGVTITKIESMGMKGAPTTDTSFDNVEVPIANLVGGEAAWNKGWPMLVGPGLDVEKLEVAAIGIGIARAALDDAWAYALERRQFGKHIADFQSIQHKLADMKTQIHAARLTLYHAAWLANERRPCSVETSMAKLFATEVAKAAALECQTILGAYGYVKDFDAERYVRDALLMPIIGGSSAVQRNNIFKLANARR</sequence>
<dbReference type="Pfam" id="PF02770">
    <property type="entry name" value="Acyl-CoA_dh_M"/>
    <property type="match status" value="1"/>
</dbReference>
<dbReference type="PIRSF" id="PIRSF016578">
    <property type="entry name" value="HsaA"/>
    <property type="match status" value="1"/>
</dbReference>
<protein>
    <submittedName>
        <fullName evidence="10">Acyl-CoA dehydrogenase family protein</fullName>
    </submittedName>
</protein>
<evidence type="ECO:0000313" key="11">
    <source>
        <dbReference type="Proteomes" id="UP000664914"/>
    </source>
</evidence>
<evidence type="ECO:0000259" key="8">
    <source>
        <dbReference type="Pfam" id="PF02770"/>
    </source>
</evidence>
<dbReference type="InterPro" id="IPR036250">
    <property type="entry name" value="AcylCo_DH-like_C"/>
</dbReference>
<dbReference type="Gene3D" id="1.10.540.10">
    <property type="entry name" value="Acyl-CoA dehydrogenase/oxidase, N-terminal domain"/>
    <property type="match status" value="1"/>
</dbReference>
<reference evidence="10" key="1">
    <citation type="submission" date="2020-07" db="EMBL/GenBank/DDBJ databases">
        <authorList>
            <person name="Camacho E."/>
        </authorList>
    </citation>
    <scope>NUCLEOTIDE SEQUENCE</scope>
    <source>
        <strain evidence="10">MPO218</strain>
    </source>
</reference>